<dbReference type="EMBL" id="OQ137560">
    <property type="protein sequence ID" value="WCA46291.1"/>
    <property type="molecule type" value="Genomic_DNA"/>
</dbReference>
<accession>A0AAE9WX24</accession>
<evidence type="ECO:0000313" key="3">
    <source>
        <dbReference type="Proteomes" id="UP001218127"/>
    </source>
</evidence>
<gene>
    <name evidence="2" type="primary">ERS_gp043</name>
</gene>
<name>A0AAE9WX24_9CAUD</name>
<dbReference type="Proteomes" id="UP001218127">
    <property type="component" value="Segment"/>
</dbReference>
<proteinExistence type="predicted"/>
<keyword evidence="3" id="KW-1185">Reference proteome</keyword>
<feature type="coiled-coil region" evidence="1">
    <location>
        <begin position="125"/>
        <end position="159"/>
    </location>
</feature>
<evidence type="ECO:0000256" key="1">
    <source>
        <dbReference type="SAM" id="Coils"/>
    </source>
</evidence>
<keyword evidence="1" id="KW-0175">Coiled coil</keyword>
<organism evidence="2 3">
    <name type="scientific">Caulobacter phage ERS</name>
    <dbReference type="NCBI Taxonomy" id="3020392"/>
    <lineage>
        <taxon>Viruses</taxon>
        <taxon>Duplodnaviria</taxon>
        <taxon>Heunggongvirae</taxon>
        <taxon>Uroviricota</taxon>
        <taxon>Caudoviricetes</taxon>
        <taxon>Autographivirales</taxon>
        <taxon>Autonotataviridae</taxon>
        <taxon>Percyvirus</taxon>
        <taxon>Percyvirus ERS</taxon>
    </lineage>
</organism>
<evidence type="ECO:0000313" key="2">
    <source>
        <dbReference type="EMBL" id="WCA46291.1"/>
    </source>
</evidence>
<reference evidence="3" key="1">
    <citation type="journal article" date="2024" name="Viruses">
        <title>New Genera and Species of Caulobacter and Brevundimonas Bacteriophages Provide Insights into Phage Genome Evolution.</title>
        <authorList>
            <person name="Ely B."/>
            <person name="Hils M."/>
            <person name="Clarke A."/>
            <person name="Albert M."/>
            <person name="Holness N."/>
            <person name="Lenski J."/>
            <person name="Mohammadi T."/>
        </authorList>
    </citation>
    <scope>NUCLEOTIDE SEQUENCE [LARGE SCALE GENOMIC DNA]</scope>
</reference>
<sequence>MGSIGRLFTVDAEHIRAQSKIDAGRITQAAYNRNQISLADAKTLLQTTNNVAAKDWAAAQTKIRDANNYATTVVSNAQNALIDGQNALNIKTTDVYNRTQKGIAESNTATASGIAGAQKSVQDFRNATAVDIALAQRKVQEARNERAASESTLARWSQSVANQHILDEAGDRITAIQEDAAARVDQALVGRISDRLKGAEALGAALAQAGAAGLGGASVETFAQDIRLREALQQEAVDRQIAAVTYQAGQARGQTLTNAVGSMDNRSIVADMDYSAIIPEGQDFSPIWAQKFAAETQVADQNYDRAYAALDFTPFVADQDYEVIQPNLDYTTYVDHKKMSFLQKWFTVGAATAATAYLGPKAGEAVFDASFAAYDAKNGDFARAGTGFSNAASGLFSAGKQYYQSGGSPWASTTFKSSPSSGANLKTGSYGPSMY</sequence>
<protein>
    <submittedName>
        <fullName evidence="2">Uncharacterized protein</fullName>
    </submittedName>
</protein>